<dbReference type="Gene3D" id="3.40.50.150">
    <property type="entry name" value="Vaccinia Virus protein VP39"/>
    <property type="match status" value="1"/>
</dbReference>
<dbReference type="AlphaFoldDB" id="A0A6N3X2Z9"/>
<evidence type="ECO:0008006" key="3">
    <source>
        <dbReference type="Google" id="ProtNLM"/>
    </source>
</evidence>
<evidence type="ECO:0000313" key="1">
    <source>
        <dbReference type="EMBL" id="KKZ13524.1"/>
    </source>
</evidence>
<dbReference type="InterPro" id="IPR029063">
    <property type="entry name" value="SAM-dependent_MTases_sf"/>
</dbReference>
<dbReference type="GO" id="GO:0032259">
    <property type="term" value="P:methylation"/>
    <property type="evidence" value="ECO:0007669"/>
    <property type="project" value="InterPro"/>
</dbReference>
<comment type="caution">
    <text evidence="1">The sequence shown here is derived from an EMBL/GenBank/DDBJ whole genome shotgun (WGS) entry which is preliminary data.</text>
</comment>
<proteinExistence type="predicted"/>
<protein>
    <recommendedName>
        <fullName evidence="3">DNA methylase N-4/N-6 domain-containing protein</fullName>
    </recommendedName>
</protein>
<evidence type="ECO:0000313" key="2">
    <source>
        <dbReference type="Proteomes" id="UP000035054"/>
    </source>
</evidence>
<accession>A0A6N3X2Z9</accession>
<dbReference type="InterPro" id="IPR002052">
    <property type="entry name" value="DNA_methylase_N6_adenine_CS"/>
</dbReference>
<dbReference type="PROSITE" id="PS00092">
    <property type="entry name" value="N6_MTASE"/>
    <property type="match status" value="1"/>
</dbReference>
<dbReference type="GO" id="GO:0008168">
    <property type="term" value="F:methyltransferase activity"/>
    <property type="evidence" value="ECO:0007669"/>
    <property type="project" value="InterPro"/>
</dbReference>
<dbReference type="Proteomes" id="UP000035054">
    <property type="component" value="Unassembled WGS sequence"/>
</dbReference>
<dbReference type="EMBL" id="JXUO01000227">
    <property type="protein sequence ID" value="KKZ13524.1"/>
    <property type="molecule type" value="Genomic_DNA"/>
</dbReference>
<reference evidence="1 2" key="1">
    <citation type="submission" date="2015-01" db="EMBL/GenBank/DDBJ databases">
        <title>Lifestyle Evolution in Cyanobacterial Symbionts of Sponges.</title>
        <authorList>
            <person name="Burgsdorf I."/>
            <person name="Slaby B.M."/>
            <person name="Handley K.M."/>
            <person name="Haber M."/>
            <person name="Blom J."/>
            <person name="Marshall C.W."/>
            <person name="Gilbert J.A."/>
            <person name="Hentschel U."/>
            <person name="Steindler L."/>
        </authorList>
    </citation>
    <scope>NUCLEOTIDE SEQUENCE [LARGE SCALE GENOMIC DNA]</scope>
    <source>
        <strain evidence="1">142</strain>
    </source>
</reference>
<organism evidence="1 2">
    <name type="scientific">Candidatus Synechococcus spongiarum 142</name>
    <dbReference type="NCBI Taxonomy" id="1608213"/>
    <lineage>
        <taxon>Bacteria</taxon>
        <taxon>Bacillati</taxon>
        <taxon>Cyanobacteriota</taxon>
        <taxon>Cyanophyceae</taxon>
        <taxon>Synechococcales</taxon>
        <taxon>Synechococcaceae</taxon>
        <taxon>Synechococcus</taxon>
    </lineage>
</organism>
<sequence length="66" mass="7063">MLAPGDKGMLRGQSLMPKPNFVSATIWAGNNLDIMRGMNSACVDLIYLDPPFNSSRHPGGARCSAL</sequence>
<name>A0A6N3X2Z9_9SYNE</name>
<dbReference type="GO" id="GO:0003676">
    <property type="term" value="F:nucleic acid binding"/>
    <property type="evidence" value="ECO:0007669"/>
    <property type="project" value="InterPro"/>
</dbReference>
<gene>
    <name evidence="1" type="ORF">TH68_06765</name>
</gene>
<dbReference type="SUPFAM" id="SSF53335">
    <property type="entry name" value="S-adenosyl-L-methionine-dependent methyltransferases"/>
    <property type="match status" value="1"/>
</dbReference>